<keyword evidence="1" id="KW-0677">Repeat</keyword>
<dbReference type="EMBL" id="JAPQKH010000002">
    <property type="protein sequence ID" value="KAJ5113811.1"/>
    <property type="molecule type" value="Genomic_DNA"/>
</dbReference>
<dbReference type="Pfam" id="PF24883">
    <property type="entry name" value="NPHP3_N"/>
    <property type="match status" value="1"/>
</dbReference>
<dbReference type="SUPFAM" id="SSF52540">
    <property type="entry name" value="P-loop containing nucleoside triphosphate hydrolases"/>
    <property type="match status" value="1"/>
</dbReference>
<dbReference type="GO" id="GO:0009116">
    <property type="term" value="P:nucleoside metabolic process"/>
    <property type="evidence" value="ECO:0007669"/>
    <property type="project" value="InterPro"/>
</dbReference>
<dbReference type="PANTHER" id="PTHR24198:SF165">
    <property type="entry name" value="ANKYRIN REPEAT-CONTAINING PROTEIN-RELATED"/>
    <property type="match status" value="1"/>
</dbReference>
<comment type="caution">
    <text evidence="7">The sequence shown here is derived from an EMBL/GenBank/DDBJ whole genome shotgun (WGS) entry which is preliminary data.</text>
</comment>
<feature type="repeat" description="ANK" evidence="3">
    <location>
        <begin position="941"/>
        <end position="973"/>
    </location>
</feature>
<dbReference type="InterPro" id="IPR056884">
    <property type="entry name" value="NPHP3-like_N"/>
</dbReference>
<evidence type="ECO:0000259" key="4">
    <source>
        <dbReference type="Pfam" id="PF22939"/>
    </source>
</evidence>
<feature type="repeat" description="ANK" evidence="3">
    <location>
        <begin position="1140"/>
        <end position="1172"/>
    </location>
</feature>
<feature type="repeat" description="ANK" evidence="3">
    <location>
        <begin position="1073"/>
        <end position="1105"/>
    </location>
</feature>
<dbReference type="OrthoDB" id="163438at2759"/>
<keyword evidence="8" id="KW-1185">Reference proteome</keyword>
<evidence type="ECO:0000259" key="5">
    <source>
        <dbReference type="Pfam" id="PF23239"/>
    </source>
</evidence>
<feature type="domain" description="GPI inositol-deacylase winged helix" evidence="4">
    <location>
        <begin position="677"/>
        <end position="768"/>
    </location>
</feature>
<dbReference type="Pfam" id="PF22939">
    <property type="entry name" value="WHD_GPIID"/>
    <property type="match status" value="1"/>
</dbReference>
<feature type="repeat" description="ANK" evidence="3">
    <location>
        <begin position="1106"/>
        <end position="1133"/>
    </location>
</feature>
<dbReference type="Pfam" id="PF00023">
    <property type="entry name" value="Ank"/>
    <property type="match status" value="1"/>
</dbReference>
<feature type="repeat" description="ANK" evidence="3">
    <location>
        <begin position="1207"/>
        <end position="1239"/>
    </location>
</feature>
<evidence type="ECO:0008006" key="9">
    <source>
        <dbReference type="Google" id="ProtNLM"/>
    </source>
</evidence>
<feature type="repeat" description="ANK" evidence="3">
    <location>
        <begin position="1370"/>
        <end position="1395"/>
    </location>
</feature>
<dbReference type="Gene3D" id="1.25.40.20">
    <property type="entry name" value="Ankyrin repeat-containing domain"/>
    <property type="match status" value="4"/>
</dbReference>
<evidence type="ECO:0000313" key="7">
    <source>
        <dbReference type="EMBL" id="KAJ5113811.1"/>
    </source>
</evidence>
<organism evidence="7 8">
    <name type="scientific">Penicillium angulare</name>
    <dbReference type="NCBI Taxonomy" id="116970"/>
    <lineage>
        <taxon>Eukaryota</taxon>
        <taxon>Fungi</taxon>
        <taxon>Dikarya</taxon>
        <taxon>Ascomycota</taxon>
        <taxon>Pezizomycotina</taxon>
        <taxon>Eurotiomycetes</taxon>
        <taxon>Eurotiomycetidae</taxon>
        <taxon>Eurotiales</taxon>
        <taxon>Aspergillaceae</taxon>
        <taxon>Penicillium</taxon>
    </lineage>
</organism>
<dbReference type="InterPro" id="IPR002110">
    <property type="entry name" value="Ankyrin_rpt"/>
</dbReference>
<dbReference type="GO" id="GO:0005737">
    <property type="term" value="C:cytoplasm"/>
    <property type="evidence" value="ECO:0007669"/>
    <property type="project" value="TreeGrafter"/>
</dbReference>
<reference evidence="7" key="1">
    <citation type="submission" date="2022-11" db="EMBL/GenBank/DDBJ databases">
        <authorList>
            <person name="Petersen C."/>
        </authorList>
    </citation>
    <scope>NUCLEOTIDE SEQUENCE</scope>
    <source>
        <strain evidence="7">IBT 30069</strain>
    </source>
</reference>
<dbReference type="PROSITE" id="PS50088">
    <property type="entry name" value="ANK_REPEAT"/>
    <property type="match status" value="10"/>
</dbReference>
<feature type="repeat" description="ANK" evidence="3">
    <location>
        <begin position="1007"/>
        <end position="1039"/>
    </location>
</feature>
<dbReference type="Pfam" id="PF13637">
    <property type="entry name" value="Ank_4"/>
    <property type="match status" value="1"/>
</dbReference>
<dbReference type="Gene3D" id="3.40.50.300">
    <property type="entry name" value="P-loop containing nucleotide triphosphate hydrolases"/>
    <property type="match status" value="1"/>
</dbReference>
<dbReference type="InterPro" id="IPR055497">
    <property type="entry name" value="DUF7069"/>
</dbReference>
<dbReference type="GO" id="GO:0003824">
    <property type="term" value="F:catalytic activity"/>
    <property type="evidence" value="ECO:0007669"/>
    <property type="project" value="InterPro"/>
</dbReference>
<evidence type="ECO:0000313" key="8">
    <source>
        <dbReference type="Proteomes" id="UP001149165"/>
    </source>
</evidence>
<dbReference type="PRINTS" id="PR01415">
    <property type="entry name" value="ANKYRIN"/>
</dbReference>
<feature type="domain" description="DUF7069" evidence="5">
    <location>
        <begin position="587"/>
        <end position="660"/>
    </location>
</feature>
<gene>
    <name evidence="7" type="ORF">N7456_002345</name>
</gene>
<dbReference type="InterPro" id="IPR027417">
    <property type="entry name" value="P-loop_NTPase"/>
</dbReference>
<reference evidence="7" key="2">
    <citation type="journal article" date="2023" name="IMA Fungus">
        <title>Comparative genomic study of the Penicillium genus elucidates a diverse pangenome and 15 lateral gene transfer events.</title>
        <authorList>
            <person name="Petersen C."/>
            <person name="Sorensen T."/>
            <person name="Nielsen M.R."/>
            <person name="Sondergaard T.E."/>
            <person name="Sorensen J.L."/>
            <person name="Fitzpatrick D.A."/>
            <person name="Frisvad J.C."/>
            <person name="Nielsen K.L."/>
        </authorList>
    </citation>
    <scope>NUCLEOTIDE SEQUENCE</scope>
    <source>
        <strain evidence="7">IBT 30069</strain>
    </source>
</reference>
<keyword evidence="2 3" id="KW-0040">ANK repeat</keyword>
<dbReference type="SUPFAM" id="SSF53167">
    <property type="entry name" value="Purine and uridine phosphorylases"/>
    <property type="match status" value="1"/>
</dbReference>
<protein>
    <recommendedName>
        <fullName evidence="9">Nucleoside phosphorylase domain-containing protein</fullName>
    </recommendedName>
</protein>
<dbReference type="PROSITE" id="PS50297">
    <property type="entry name" value="ANK_REP_REGION"/>
    <property type="match status" value="9"/>
</dbReference>
<dbReference type="SUPFAM" id="SSF48403">
    <property type="entry name" value="Ankyrin repeat"/>
    <property type="match status" value="2"/>
</dbReference>
<dbReference type="Gene3D" id="3.40.50.1580">
    <property type="entry name" value="Nucleoside phosphorylase domain"/>
    <property type="match status" value="1"/>
</dbReference>
<proteinExistence type="predicted"/>
<sequence>MSDPAIYTVGWICALEVEYIAAQLMLDEEHESSSAVSANDSNSYTLGKIGAHNVVIAVLPMGEYGTASAATVATNMLSSFINVKIGLMVGIGGGAPTAKHDIRLGDVVVGSPGAGRGGVFQYDFGKEIQDQTVLHTRHLNEPPQIFLTTLVKIKARYRMNGHCLEENINDILAKRKRLKRDFKRPEQNTDRLFKSDFVHDNSKECSSFCAKDSESLISRDERGENDDNPAIHYGLIASANRLMKDALTRDRFAQDHDVLCFEMEAAGLSNSFPCLIIRGICDYSDSHKNKDWQGYAAMVAAAYAKDILNAIQASRIEHEKKIADSMAVLVNIAQDQKDFIRDQRDISQKQLDLQQEAATQSLTKKQERCLQLFRLTKELKDITYEWFKDRVESRVIGTCQWLTEHEDFQRWLNQESGPLLISADPGCGKSVLAKYLIDERLPRAATICYFFFKDQDQNTVRQALCALIHQLISQTLCLIDHAMMEHKSNGDGIINSTSSLWSILEDCLQDPRAGPVIIVLDALDECAEAEFKNLVKNVENQFKQKPGTYPNLKYLLTSRPYEQVVSKFRAVTFPLIRIPGEENSEAISHEINLVIKHRVGKLADLRGLEENVEAHQIVKKHLENRLLEIPHRTYLWVYLVFDYLENDNFRKTISGVDSAIAVLPRSVNEAYEQILHKSPNHELTRRILNIILATMEAKRPLILTELNVALSIDLQLDTDAKKKSYDHIEMERDADFKISFRDACGLFVSVYKEKIYLIHQTAREFLLHIPQPLMSPLSQSGWRNSFTRENSHRTLAEICISYLELFNHNNWSHSDNLIHNPFCNKSSCKHIYHELTRDVPEGGYRFNVDLFFLNYSSRYWGLHFSMAGIHSDDYLTAQAMKICDELSRSSHAWFGIFWRSRYKWGIADYTSLMISSYLGHERVVERILLEGQIDVNSRDSMKRTALNWAAANGCEAIARLLLDKGADIEADDKYGSRPLIQAATNGHEAMIHLLVERNANIEAKDKNGQTALLSAARFGQEASVSILIEKGANLEAKEQSGCTSLSLAASSSHVDIVDLLLSKGANIESPDVNKRTPLFFAASRDREDVSKLPLHKGANIEARDTYGNTPLVWAAKNGSMANAQFLLESGADIGDGPRIKSGSALFWAVTNGYGDIVRLFLEWGFDIKATDREGALPLSWAAKAGQSLVTEIFLAQAAIDIEAKDKFGFTALALSVRGGYGSVAKLLIDAGADIEARDNHGYNPLALSARGVPPSKSTKLPEFEALTADLLSAGANIEAKDNNGFTPLSQAVRMGHVGIVQLLLEAGADIESKEIHGYTPLALSVLGGDHRSRERVTKSGNWWPGKTLAHERLIRLLLENGANIEAQDNCGLTPLALAEKYEQKEIVKLLLDAGAIQRHPI</sequence>
<feature type="repeat" description="ANK" evidence="3">
    <location>
        <begin position="1283"/>
        <end position="1315"/>
    </location>
</feature>
<dbReference type="PANTHER" id="PTHR24198">
    <property type="entry name" value="ANKYRIN REPEAT AND PROTEIN KINASE DOMAIN-CONTAINING PROTEIN"/>
    <property type="match status" value="1"/>
</dbReference>
<accession>A0A9W9G844</accession>
<dbReference type="Proteomes" id="UP001149165">
    <property type="component" value="Unassembled WGS sequence"/>
</dbReference>
<feature type="repeat" description="ANK" evidence="3">
    <location>
        <begin position="1040"/>
        <end position="1072"/>
    </location>
</feature>
<name>A0A9W9G844_9EURO</name>
<dbReference type="Pfam" id="PF23239">
    <property type="entry name" value="DUF7069"/>
    <property type="match status" value="1"/>
</dbReference>
<evidence type="ECO:0000259" key="6">
    <source>
        <dbReference type="Pfam" id="PF24883"/>
    </source>
</evidence>
<feature type="repeat" description="ANK" evidence="3">
    <location>
        <begin position="974"/>
        <end position="1006"/>
    </location>
</feature>
<dbReference type="InterPro" id="IPR054471">
    <property type="entry name" value="GPIID_WHD"/>
</dbReference>
<dbReference type="SMART" id="SM00248">
    <property type="entry name" value="ANK"/>
    <property type="match status" value="14"/>
</dbReference>
<evidence type="ECO:0000256" key="2">
    <source>
        <dbReference type="ARBA" id="ARBA00023043"/>
    </source>
</evidence>
<dbReference type="InterPro" id="IPR036770">
    <property type="entry name" value="Ankyrin_rpt-contain_sf"/>
</dbReference>
<feature type="domain" description="Nephrocystin 3-like N-terminal" evidence="6">
    <location>
        <begin position="397"/>
        <end position="559"/>
    </location>
</feature>
<dbReference type="InterPro" id="IPR035994">
    <property type="entry name" value="Nucleoside_phosphorylase_sf"/>
</dbReference>
<evidence type="ECO:0000256" key="1">
    <source>
        <dbReference type="ARBA" id="ARBA00022737"/>
    </source>
</evidence>
<dbReference type="Pfam" id="PF13857">
    <property type="entry name" value="Ank_5"/>
    <property type="match status" value="1"/>
</dbReference>
<evidence type="ECO:0000256" key="3">
    <source>
        <dbReference type="PROSITE-ProRule" id="PRU00023"/>
    </source>
</evidence>
<dbReference type="Pfam" id="PF12796">
    <property type="entry name" value="Ank_2"/>
    <property type="match status" value="3"/>
</dbReference>